<accession>A0ABR2K329</accession>
<dbReference type="Gene3D" id="1.10.10.2660">
    <property type="entry name" value="Ubiquitin-activating enzyme E1, SCCH domain"/>
    <property type="match status" value="1"/>
</dbReference>
<dbReference type="Pfam" id="PF00899">
    <property type="entry name" value="ThiF"/>
    <property type="match status" value="2"/>
</dbReference>
<dbReference type="InterPro" id="IPR038252">
    <property type="entry name" value="UBA_E1_C_sf"/>
</dbReference>
<dbReference type="Proteomes" id="UP001470230">
    <property type="component" value="Unassembled WGS sequence"/>
</dbReference>
<dbReference type="InterPro" id="IPR045886">
    <property type="entry name" value="ThiF/MoeB/HesA"/>
</dbReference>
<evidence type="ECO:0000259" key="5">
    <source>
        <dbReference type="SMART" id="SM00985"/>
    </source>
</evidence>
<dbReference type="Gene3D" id="3.40.50.12550">
    <property type="entry name" value="Ubiquitin-activating enzyme E1, inactive adenylation domain, subdomain 2"/>
    <property type="match status" value="1"/>
</dbReference>
<reference evidence="6 7" key="1">
    <citation type="submission" date="2024-04" db="EMBL/GenBank/DDBJ databases">
        <title>Tritrichomonas musculus Genome.</title>
        <authorList>
            <person name="Alves-Ferreira E."/>
            <person name="Grigg M."/>
            <person name="Lorenzi H."/>
            <person name="Galac M."/>
        </authorList>
    </citation>
    <scope>NUCLEOTIDE SEQUENCE [LARGE SCALE GENOMIC DNA]</scope>
    <source>
        <strain evidence="6 7">EAF2021</strain>
    </source>
</reference>
<protein>
    <recommendedName>
        <fullName evidence="5">Ubiquitin-activating enzyme E1 C-terminal domain-containing protein</fullName>
    </recommendedName>
</protein>
<dbReference type="InterPro" id="IPR000594">
    <property type="entry name" value="ThiF_NAD_FAD-bd"/>
</dbReference>
<dbReference type="Gene3D" id="3.10.290.60">
    <property type="entry name" value="Ubiquitin-activating enzyme E1, UFD domain"/>
    <property type="match status" value="1"/>
</dbReference>
<keyword evidence="7" id="KW-1185">Reference proteome</keyword>
<comment type="similarity">
    <text evidence="2">Belongs to the ubiquitin-activating E1 family.</text>
</comment>
<proteinExistence type="inferred from homology"/>
<dbReference type="Gene3D" id="2.40.30.180">
    <property type="entry name" value="Ubiquitin-activating enzyme E1, FCCH domain"/>
    <property type="match status" value="1"/>
</dbReference>
<dbReference type="InterPro" id="IPR018075">
    <property type="entry name" value="UBQ-activ_enz_E1"/>
</dbReference>
<evidence type="ECO:0000256" key="1">
    <source>
        <dbReference type="ARBA" id="ARBA00004906"/>
    </source>
</evidence>
<organism evidence="6 7">
    <name type="scientific">Tritrichomonas musculus</name>
    <dbReference type="NCBI Taxonomy" id="1915356"/>
    <lineage>
        <taxon>Eukaryota</taxon>
        <taxon>Metamonada</taxon>
        <taxon>Parabasalia</taxon>
        <taxon>Tritrichomonadida</taxon>
        <taxon>Tritrichomonadidae</taxon>
        <taxon>Tritrichomonas</taxon>
    </lineage>
</organism>
<dbReference type="SUPFAM" id="SSF69572">
    <property type="entry name" value="Activating enzymes of the ubiquitin-like proteins"/>
    <property type="match status" value="2"/>
</dbReference>
<evidence type="ECO:0000256" key="3">
    <source>
        <dbReference type="ARBA" id="ARBA00022598"/>
    </source>
</evidence>
<evidence type="ECO:0000313" key="6">
    <source>
        <dbReference type="EMBL" id="KAK8885502.1"/>
    </source>
</evidence>
<dbReference type="PANTHER" id="PTHR10953:SF4">
    <property type="entry name" value="UBIQUITIN-ACTIVATING ENZYME E1 C-TERMINAL DOMAIN-CONTAINING PROTEIN"/>
    <property type="match status" value="1"/>
</dbReference>
<gene>
    <name evidence="6" type="ORF">M9Y10_040951</name>
</gene>
<evidence type="ECO:0000256" key="2">
    <source>
        <dbReference type="ARBA" id="ARBA00005673"/>
    </source>
</evidence>
<evidence type="ECO:0000313" key="7">
    <source>
        <dbReference type="Proteomes" id="UP001470230"/>
    </source>
</evidence>
<comment type="caution">
    <text evidence="6">The sequence shown here is derived from an EMBL/GenBank/DDBJ whole genome shotgun (WGS) entry which is preliminary data.</text>
</comment>
<dbReference type="PANTHER" id="PTHR10953">
    <property type="entry name" value="UBIQUITIN-ACTIVATING ENZYME E1"/>
    <property type="match status" value="1"/>
</dbReference>
<dbReference type="EMBL" id="JAPFFF010000007">
    <property type="protein sequence ID" value="KAK8885502.1"/>
    <property type="molecule type" value="Genomic_DNA"/>
</dbReference>
<dbReference type="InterPro" id="IPR042063">
    <property type="entry name" value="Ubi_acti_E1_SCCH"/>
</dbReference>
<comment type="pathway">
    <text evidence="1">Protein modification; protein ubiquitination.</text>
</comment>
<keyword evidence="3" id="KW-0436">Ligase</keyword>
<dbReference type="InterPro" id="IPR018965">
    <property type="entry name" value="Ub-activating_enz_E1_C"/>
</dbReference>
<sequence length="1018" mass="114200">MTENQIDEDLYSRQIYVLGIDAMKRMANASVLISGLGGVGVEIAKNIILAGVKNVTVHDTKSVTITDVGSQFYVTENDIGKNRATVSLSKLQELNQHVHVSATEEPNILSIAKNFNTVVVTEPLGQTKLIEISNFCHSNNICFIATETSGVFGYIFDDFGNNFLVNDPRGEIPSRFMIEFITNSEQGIVTCAERANHNLTDGDYVKFEEVSGMTELNGNSYKITVIDAFRFKIDCDTTKFHPYKLVGSGGYGNQIIPPKTLNFTTFEEQLKDPQIVDSDYCNFGRDRKVLLGFFAIHKYMDANNGKYPTLSNVKEVISMANKVNFATNSDVDEELISLLVSEYGAVISPMAAIFGGIVGQEVLKSLSGKFLPIVQFFALGYIESLPPDTTYTLKNDRYDNYRIVFGDAQQERMTTLKYFLIGAGAIGCEILKNWAMMGVSTQNEGLITVTDMDRIEKSNLARQFLFRDKDIGKNKSEVACQVITGMNKNVKTVAYTKPLEEKTRDFYNDIFYLSLDGVCNALDNIQSRLFSDKMCVYYRKPLLESGTLGAKANFQMVVPGLTESYASSADPPEKTIPQCTLHNFPSNIDHCCMWGRDLFGGIFEQAIETTEKFLAAENCDQYINEVRAKGGNSVLLENLETIARQICDGERPENFADCAKWARIKFEELFNWKIRDMLNMFPLNAVTKHGVQFWSGSKRPPTPLDFDANNEYIKEFIYSAASIRAKEFGIKAGTAEEAISIAASTQVKEWKPEKNASNIDTGDEGDGNENDNTPMINDNDPRILSLIEKVRAAKEKYASTLKIVEEKFEKDDDSNHHMDFVASASNLRAINYKIKPETKLEIKRIAGKIIPAISTTTAMICGFVCMEMYKVHCVQPKTLDDYRSGFINLAISMFSLSTPIADEKKPLAGVGQKFSTLWDTLSLDGNMTVKTFIDTVKQNWGVRVMTISIGTFQIYTAYMKSAKKNERMPKTIQEIYVEVTKEPVPDYIQFFKISSICYNDALEEVPMPDFILNFRKET</sequence>
<dbReference type="Pfam" id="PF10585">
    <property type="entry name" value="UBA_E1_SCCH"/>
    <property type="match status" value="1"/>
</dbReference>
<feature type="domain" description="Ubiquitin-activating enzyme E1 C-terminal" evidence="5">
    <location>
        <begin position="882"/>
        <end position="1008"/>
    </location>
</feature>
<name>A0ABR2K329_9EUKA</name>
<dbReference type="InterPro" id="IPR042449">
    <property type="entry name" value="Ub-E1_IAD_1"/>
</dbReference>
<dbReference type="NCBIfam" id="TIGR01408">
    <property type="entry name" value="Ube1"/>
    <property type="match status" value="1"/>
</dbReference>
<dbReference type="InterPro" id="IPR042302">
    <property type="entry name" value="E1_FCCH_sf"/>
</dbReference>
<dbReference type="InterPro" id="IPR035985">
    <property type="entry name" value="Ubiquitin-activating_enz"/>
</dbReference>
<dbReference type="Gene3D" id="3.50.50.80">
    <property type="entry name" value="Ubiquitin-activating enzyme E1, inactive adenylation domain, subdomain 1"/>
    <property type="match status" value="1"/>
</dbReference>
<dbReference type="Pfam" id="PF09358">
    <property type="entry name" value="E1_UFD"/>
    <property type="match status" value="1"/>
</dbReference>
<dbReference type="Gene3D" id="3.40.50.720">
    <property type="entry name" value="NAD(P)-binding Rossmann-like Domain"/>
    <property type="match status" value="1"/>
</dbReference>
<evidence type="ECO:0000256" key="4">
    <source>
        <dbReference type="SAM" id="MobiDB-lite"/>
    </source>
</evidence>
<dbReference type="PRINTS" id="PR01849">
    <property type="entry name" value="UBIQUITINACT"/>
</dbReference>
<feature type="region of interest" description="Disordered" evidence="4">
    <location>
        <begin position="750"/>
        <end position="778"/>
    </location>
</feature>
<dbReference type="InterPro" id="IPR019572">
    <property type="entry name" value="UBA_E1_SCCH"/>
</dbReference>
<dbReference type="SMART" id="SM00985">
    <property type="entry name" value="UBA_e1_C"/>
    <property type="match status" value="1"/>
</dbReference>
<dbReference type="InterPro" id="IPR000011">
    <property type="entry name" value="UBQ/SUMO-activ_enz_E1-like"/>
</dbReference>